<comment type="caution">
    <text evidence="1">The sequence shown here is derived from an EMBL/GenBank/DDBJ whole genome shotgun (WGS) entry which is preliminary data.</text>
</comment>
<evidence type="ECO:0000313" key="1">
    <source>
        <dbReference type="EMBL" id="KAK0674520.1"/>
    </source>
</evidence>
<dbReference type="PANTHER" id="PTHR42093">
    <property type="match status" value="1"/>
</dbReference>
<dbReference type="AlphaFoldDB" id="A0AA39ZNM9"/>
<dbReference type="PANTHER" id="PTHR42093:SF1">
    <property type="match status" value="1"/>
</dbReference>
<name>A0AA39ZNM9_9PEZI</name>
<keyword evidence="2" id="KW-1185">Reference proteome</keyword>
<evidence type="ECO:0000313" key="2">
    <source>
        <dbReference type="Proteomes" id="UP001174997"/>
    </source>
</evidence>
<sequence length="284" mass="30405">MTMIAPLPNGICRAILSHEAPSLSQLPSLLLNHSSNASTYSITKLCAPTTLRFRPAQSYHSTCQALATPTPAFSRQQQQQQQQSNRLRLASPATAAAAVVSRVSSSPKRPFSCTRAVKMSDEDYLAFLNKANAAPASTAQSSTDKQHFKTVDEGVTVPEVLKKAVRGRVFTAASSEAESPFEVVALKLEDGGEDGGGLPDEETFARMIGHADPGRAKVEIKDPVDWDPEGGNNEVLEAVREAGRGADVRVYEVWGDERGVRVCYFLVTAAGGRVLGVMGEGVFT</sequence>
<reference evidence="1" key="1">
    <citation type="submission" date="2023-06" db="EMBL/GenBank/DDBJ databases">
        <title>Genome-scale phylogeny and comparative genomics of the fungal order Sordariales.</title>
        <authorList>
            <consortium name="Lawrence Berkeley National Laboratory"/>
            <person name="Hensen N."/>
            <person name="Bonometti L."/>
            <person name="Westerberg I."/>
            <person name="Brannstrom I.O."/>
            <person name="Guillou S."/>
            <person name="Cros-Aarteil S."/>
            <person name="Calhoun S."/>
            <person name="Haridas S."/>
            <person name="Kuo A."/>
            <person name="Mondo S."/>
            <person name="Pangilinan J."/>
            <person name="Riley R."/>
            <person name="Labutti K."/>
            <person name="Andreopoulos B."/>
            <person name="Lipzen A."/>
            <person name="Chen C."/>
            <person name="Yanf M."/>
            <person name="Daum C."/>
            <person name="Ng V."/>
            <person name="Clum A."/>
            <person name="Steindorff A."/>
            <person name="Ohm R."/>
            <person name="Martin F."/>
            <person name="Silar P."/>
            <person name="Natvig D."/>
            <person name="Lalanne C."/>
            <person name="Gautier V."/>
            <person name="Ament-Velasquez S.L."/>
            <person name="Kruys A."/>
            <person name="Hutchinson M.I."/>
            <person name="Powell A.J."/>
            <person name="Barry K."/>
            <person name="Miller A.N."/>
            <person name="Grigoriev I.V."/>
            <person name="Debuchy R."/>
            <person name="Gladieux P."/>
            <person name="Thoren M.H."/>
            <person name="Johannesson H."/>
        </authorList>
    </citation>
    <scope>NUCLEOTIDE SEQUENCE</scope>
    <source>
        <strain evidence="1">CBS 307.81</strain>
    </source>
</reference>
<dbReference type="Pfam" id="PF23151">
    <property type="entry name" value="NuiA_2"/>
    <property type="match status" value="1"/>
</dbReference>
<protein>
    <submittedName>
        <fullName evidence="1">Uncharacterized protein</fullName>
    </submittedName>
</protein>
<dbReference type="InterPro" id="IPR056539">
    <property type="entry name" value="NuiA-like"/>
</dbReference>
<proteinExistence type="predicted"/>
<dbReference type="EMBL" id="JAULSY010000001">
    <property type="protein sequence ID" value="KAK0674520.1"/>
    <property type="molecule type" value="Genomic_DNA"/>
</dbReference>
<gene>
    <name evidence="1" type="ORF">QBC41DRAFT_2207</name>
</gene>
<accession>A0AA39ZNM9</accession>
<organism evidence="1 2">
    <name type="scientific">Cercophora samala</name>
    <dbReference type="NCBI Taxonomy" id="330535"/>
    <lineage>
        <taxon>Eukaryota</taxon>
        <taxon>Fungi</taxon>
        <taxon>Dikarya</taxon>
        <taxon>Ascomycota</taxon>
        <taxon>Pezizomycotina</taxon>
        <taxon>Sordariomycetes</taxon>
        <taxon>Sordariomycetidae</taxon>
        <taxon>Sordariales</taxon>
        <taxon>Lasiosphaeriaceae</taxon>
        <taxon>Cercophora</taxon>
    </lineage>
</organism>
<dbReference type="Proteomes" id="UP001174997">
    <property type="component" value="Unassembled WGS sequence"/>
</dbReference>